<accession>A0A974AGV5</accession>
<comment type="caution">
    <text evidence="2">The sequence shown here is derived from an EMBL/GenBank/DDBJ whole genome shotgun (WGS) entry which is preliminary data.</text>
</comment>
<dbReference type="RefSeq" id="WP_176531504.1">
    <property type="nucleotide sequence ID" value="NZ_CP088022.1"/>
</dbReference>
<organism evidence="2">
    <name type="scientific">Bradyrhizobium quebecense</name>
    <dbReference type="NCBI Taxonomy" id="2748629"/>
    <lineage>
        <taxon>Bacteria</taxon>
        <taxon>Pseudomonadati</taxon>
        <taxon>Pseudomonadota</taxon>
        <taxon>Alphaproteobacteria</taxon>
        <taxon>Hyphomicrobiales</taxon>
        <taxon>Nitrobacteraceae</taxon>
        <taxon>Bradyrhizobium</taxon>
    </lineage>
</organism>
<gene>
    <name evidence="2" type="ORF">HU230_19565</name>
</gene>
<reference evidence="2" key="1">
    <citation type="submission" date="2020-06" db="EMBL/GenBank/DDBJ databases">
        <title>Whole Genome Sequence of Bradyrhizobium sp. Strain 66S1MB.</title>
        <authorList>
            <person name="Bromfield E."/>
            <person name="Cloutier S."/>
        </authorList>
    </citation>
    <scope>NUCLEOTIDE SEQUENCE</scope>
    <source>
        <strain evidence="2">66S1MB</strain>
    </source>
</reference>
<dbReference type="AlphaFoldDB" id="A0A974AGV5"/>
<evidence type="ECO:0000256" key="1">
    <source>
        <dbReference type="SAM" id="MobiDB-lite"/>
    </source>
</evidence>
<name>A0A974AGV5_9BRAD</name>
<evidence type="ECO:0000313" key="2">
    <source>
        <dbReference type="EMBL" id="NVL07903.1"/>
    </source>
</evidence>
<sequence>MITDECSDKEDHNTISDIITVLVIAQLTRHQFGEILFPVKQTGNPYATSFLQSPSRHQPPGCSSSKSP</sequence>
<dbReference type="EMBL" id="JABWSX010000001">
    <property type="protein sequence ID" value="NVL07903.1"/>
    <property type="molecule type" value="Genomic_DNA"/>
</dbReference>
<protein>
    <submittedName>
        <fullName evidence="2">Uncharacterized protein</fullName>
    </submittedName>
</protein>
<feature type="region of interest" description="Disordered" evidence="1">
    <location>
        <begin position="48"/>
        <end position="68"/>
    </location>
</feature>
<proteinExistence type="predicted"/>